<accession>A0A6C0BPM0</accession>
<dbReference type="EMBL" id="MN739220">
    <property type="protein sequence ID" value="QHS94337.1"/>
    <property type="molecule type" value="Genomic_DNA"/>
</dbReference>
<name>A0A6C0BPM0_9ZZZZ</name>
<sequence length="110" mass="13157">MNSHLFEPIELFWLHIMNITISNIKEKKYDEKKLFGLYQQMLSSIDKEEHDVSIKNSKKFGELTKVECSIIKRIYNEKRSDVYLAYEGISRMCGFDNTEDCFETYTCEYE</sequence>
<evidence type="ECO:0000313" key="1">
    <source>
        <dbReference type="EMBL" id="QHS94337.1"/>
    </source>
</evidence>
<protein>
    <submittedName>
        <fullName evidence="1">Uncharacterized protein</fullName>
    </submittedName>
</protein>
<proteinExistence type="predicted"/>
<organism evidence="1">
    <name type="scientific">viral metagenome</name>
    <dbReference type="NCBI Taxonomy" id="1070528"/>
    <lineage>
        <taxon>unclassified sequences</taxon>
        <taxon>metagenomes</taxon>
        <taxon>organismal metagenomes</taxon>
    </lineage>
</organism>
<reference evidence="1" key="1">
    <citation type="journal article" date="2020" name="Nature">
        <title>Giant virus diversity and host interactions through global metagenomics.</title>
        <authorList>
            <person name="Schulz F."/>
            <person name="Roux S."/>
            <person name="Paez-Espino D."/>
            <person name="Jungbluth S."/>
            <person name="Walsh D.A."/>
            <person name="Denef V.J."/>
            <person name="McMahon K.D."/>
            <person name="Konstantinidis K.T."/>
            <person name="Eloe-Fadrosh E.A."/>
            <person name="Kyrpides N.C."/>
            <person name="Woyke T."/>
        </authorList>
    </citation>
    <scope>NUCLEOTIDE SEQUENCE</scope>
    <source>
        <strain evidence="1">GVMAG-M-3300018416-26</strain>
    </source>
</reference>
<dbReference type="AlphaFoldDB" id="A0A6C0BPM0"/>